<evidence type="ECO:0000313" key="3">
    <source>
        <dbReference type="Proteomes" id="UP000319040"/>
    </source>
</evidence>
<dbReference type="InterPro" id="IPR058710">
    <property type="entry name" value="PEPCK_lobe_2"/>
</dbReference>
<reference evidence="2 3" key="1">
    <citation type="submission" date="2017-05" db="EMBL/GenBank/DDBJ databases">
        <authorList>
            <person name="Varghese N."/>
            <person name="Submissions S."/>
        </authorList>
    </citation>
    <scope>NUCLEOTIDE SEQUENCE [LARGE SCALE GENOMIC DNA]</scope>
    <source>
        <strain evidence="2 3">DSM 27040</strain>
    </source>
</reference>
<name>A0A521DIM2_SACCC</name>
<accession>A0A521DIM2</accession>
<evidence type="ECO:0000259" key="1">
    <source>
        <dbReference type="Pfam" id="PF26300"/>
    </source>
</evidence>
<feature type="domain" description="PPi-type phosphoenolpyruvate carboxykinase lobe 2" evidence="1">
    <location>
        <begin position="516"/>
        <end position="624"/>
    </location>
</feature>
<organism evidence="2 3">
    <name type="scientific">Saccharicrinis carchari</name>
    <dbReference type="NCBI Taxonomy" id="1168039"/>
    <lineage>
        <taxon>Bacteria</taxon>
        <taxon>Pseudomonadati</taxon>
        <taxon>Bacteroidota</taxon>
        <taxon>Bacteroidia</taxon>
        <taxon>Marinilabiliales</taxon>
        <taxon>Marinilabiliaceae</taxon>
        <taxon>Saccharicrinis</taxon>
    </lineage>
</organism>
<dbReference type="OrthoDB" id="366044at2"/>
<gene>
    <name evidence="2" type="ORF">SAMN06265379_105238</name>
</gene>
<dbReference type="EMBL" id="FXTB01000005">
    <property type="protein sequence ID" value="SMO71559.1"/>
    <property type="molecule type" value="Genomic_DNA"/>
</dbReference>
<dbReference type="Pfam" id="PF26300">
    <property type="entry name" value="PEPCK_PPi_lobe_2"/>
    <property type="match status" value="1"/>
</dbReference>
<protein>
    <recommendedName>
        <fullName evidence="1">PPi-type phosphoenolpyruvate carboxykinase lobe 2 domain-containing protein</fullName>
    </recommendedName>
</protein>
<dbReference type="Proteomes" id="UP000319040">
    <property type="component" value="Unassembled WGS sequence"/>
</dbReference>
<proteinExistence type="predicted"/>
<dbReference type="AlphaFoldDB" id="A0A521DIM2"/>
<evidence type="ECO:0000313" key="2">
    <source>
        <dbReference type="EMBL" id="SMO71559.1"/>
    </source>
</evidence>
<keyword evidence="3" id="KW-1185">Reference proteome</keyword>
<sequence>MKDEVFKSIPTKRDRKDMIQYINLQLAALGQPLFYDETDAQKKLSNAKFLNLTEGLISSFREKSRLLSDHLSPADTRIQNFIDDYLKDVKIDKSLRIPNDTLVLNQKGLAREISLPPNGDTFKSELITSYRVKQGVLHNPVSDKRTTKGTFHIVEGGLPVPLDKKEVPKQAFAHLLNSAFNPSDEYKTLPFTSGQKQQAKVMLSLLLRPIVCPKVEGFIDEKSLEVRFFAPGSLASNLDFVENIFGNAGDHNLAQNDAALDIEHWTGHTGCIVLAPQLTQLKKKDIGLPHVSEATERQKKDGMCWEKEDELYNDGGAFKITCRDERGVVITLIADNYFGYSKKEIKTQISYSANLYGLVEEEHAGGAIAYPRGVMGENVFGQNFSKNFNNKYSFAEAMKLLGDKATVKPEGYAIDKKYTNIVYIPEFANIDIQKSTISWDNKGNAFALKLSPDKTYVMPSGDKFQLVKHPTQKLWRIIHTNAEGMFCHKPCTVSGGGKSEISKSLQNAIKYGIFNIQNLEEDFKLADEIINKDYSNRWKNVRPDADESRPFLSTKRTLGSAVKLLTPSDQYSDEYNKFLEEMPEHIRTLVLFIKRLYRHDTEKGNWKEYMTTEIINGRAGTTLMYKNHPVIGSYVRIGFSKDQNWLVHKLRSDFVPSHKIQMEDDITASITLPATKIEYLNPEYDNKSVKVAMNCESYLFQRPDEAIIRGYDIEAEADIVESGTFLTNYEPMRKADAIELIEDAIHFDEYTQPVKDLITKVAESGHDHYFVTPSHTRLVDGVPTKNPRYLEKNIYANETKDSYLAEVGVRLRRKVKAEDPVINTVNAVLPGRRNNPADKANGIRALSVYNPIHYQELPELFMDFICSLTGKSPSTTGAGSEGALTKGPFNMLAPTTDLNNALLSYILTEYQGFSSAAGYIGQSRFDHDISLLIPEIWARLVPEDRNAKLLIETGCLEKMEDFEYQGKKVLASRLGYRITKKFAFRCMNRLFDEPQAVFNEEMLKPELQGMDDFADGINNIVEAQQKVALAYFEDGSVEAAIPPLKILLHIMAYGNYEGKDISDPELRKYFDRDNVINSDWYKQRLKLRQNKEIELISNQLVYLEDFAAKEENASLVDKMDITKKMATAKKRMAYVKSDKYLQDLVGTFGLDPLFKK</sequence>
<dbReference type="RefSeq" id="WP_142533684.1">
    <property type="nucleotide sequence ID" value="NZ_FXTB01000005.1"/>
</dbReference>